<sequence>MSISEEFQANIEALPNILQRKYTLLRDLDKSLQGKCH</sequence>
<keyword evidence="3" id="KW-1185">Reference proteome</keyword>
<accession>A0ABD1GVZ9</accession>
<evidence type="ECO:0000259" key="1">
    <source>
        <dbReference type="Pfam" id="PF12998"/>
    </source>
</evidence>
<dbReference type="Pfam" id="PF12998">
    <property type="entry name" value="ING"/>
    <property type="match status" value="1"/>
</dbReference>
<dbReference type="Gene3D" id="6.10.140.1740">
    <property type="match status" value="1"/>
</dbReference>
<proteinExistence type="predicted"/>
<organism evidence="2 3">
    <name type="scientific">Salvia divinorum</name>
    <name type="common">Maria pastora</name>
    <name type="synonym">Diviner's sage</name>
    <dbReference type="NCBI Taxonomy" id="28513"/>
    <lineage>
        <taxon>Eukaryota</taxon>
        <taxon>Viridiplantae</taxon>
        <taxon>Streptophyta</taxon>
        <taxon>Embryophyta</taxon>
        <taxon>Tracheophyta</taxon>
        <taxon>Spermatophyta</taxon>
        <taxon>Magnoliopsida</taxon>
        <taxon>eudicotyledons</taxon>
        <taxon>Gunneridae</taxon>
        <taxon>Pentapetalae</taxon>
        <taxon>asterids</taxon>
        <taxon>lamiids</taxon>
        <taxon>Lamiales</taxon>
        <taxon>Lamiaceae</taxon>
        <taxon>Nepetoideae</taxon>
        <taxon>Mentheae</taxon>
        <taxon>Salviinae</taxon>
        <taxon>Salvia</taxon>
        <taxon>Salvia subgen. Calosphace</taxon>
    </lineage>
</organism>
<comment type="caution">
    <text evidence="2">The sequence shown here is derived from an EMBL/GenBank/DDBJ whole genome shotgun (WGS) entry which is preliminary data.</text>
</comment>
<dbReference type="EMBL" id="JBEAFC010000007">
    <property type="protein sequence ID" value="KAL1548326.1"/>
    <property type="molecule type" value="Genomic_DNA"/>
</dbReference>
<dbReference type="InterPro" id="IPR024610">
    <property type="entry name" value="ING_N_histone-binding"/>
</dbReference>
<feature type="domain" description="Inhibitor of growth protein N-terminal histone-binding" evidence="1">
    <location>
        <begin position="5"/>
        <end position="34"/>
    </location>
</feature>
<reference evidence="2 3" key="1">
    <citation type="submission" date="2024-06" db="EMBL/GenBank/DDBJ databases">
        <title>A chromosome level genome sequence of Diviner's sage (Salvia divinorum).</title>
        <authorList>
            <person name="Ford S.A."/>
            <person name="Ro D.-K."/>
            <person name="Ness R.W."/>
            <person name="Phillips M.A."/>
        </authorList>
    </citation>
    <scope>NUCLEOTIDE SEQUENCE [LARGE SCALE GENOMIC DNA]</scope>
    <source>
        <strain evidence="2">SAF-2024a</strain>
        <tissue evidence="2">Leaf</tissue>
    </source>
</reference>
<evidence type="ECO:0000313" key="3">
    <source>
        <dbReference type="Proteomes" id="UP001567538"/>
    </source>
</evidence>
<protein>
    <submittedName>
        <fullName evidence="2">PHD finger protein ing1</fullName>
    </submittedName>
</protein>
<dbReference type="Proteomes" id="UP001567538">
    <property type="component" value="Unassembled WGS sequence"/>
</dbReference>
<name>A0ABD1GVZ9_SALDI</name>
<dbReference type="AlphaFoldDB" id="A0ABD1GVZ9"/>
<evidence type="ECO:0000313" key="2">
    <source>
        <dbReference type="EMBL" id="KAL1548326.1"/>
    </source>
</evidence>
<gene>
    <name evidence="2" type="primary">ING1</name>
    <name evidence="2" type="ORF">AAHA92_16572</name>
</gene>